<protein>
    <recommendedName>
        <fullName evidence="2">Brl1/Brr6 domain-containing protein</fullName>
    </recommendedName>
</protein>
<dbReference type="HOGENOM" id="CLU_031411_1_0_1"/>
<organism evidence="4">
    <name type="scientific">Vanderwaltozyma polyspora (strain ATCC 22028 / DSM 70294 / BCRC 21397 / CBS 2163 / NBRC 10782 / NRRL Y-8283 / UCD 57-17)</name>
    <name type="common">Kluyveromyces polysporus</name>
    <dbReference type="NCBI Taxonomy" id="436907"/>
    <lineage>
        <taxon>Eukaryota</taxon>
        <taxon>Fungi</taxon>
        <taxon>Dikarya</taxon>
        <taxon>Ascomycota</taxon>
        <taxon>Saccharomycotina</taxon>
        <taxon>Saccharomycetes</taxon>
        <taxon>Saccharomycetales</taxon>
        <taxon>Saccharomycetaceae</taxon>
        <taxon>Vanderwaltozyma</taxon>
    </lineage>
</organism>
<name>A7TFS1_VANPO</name>
<feature type="transmembrane region" description="Helical" evidence="1">
    <location>
        <begin position="295"/>
        <end position="316"/>
    </location>
</feature>
<dbReference type="OrthoDB" id="5961at2759"/>
<dbReference type="eggNOG" id="KOG4503">
    <property type="taxonomic scope" value="Eukaryota"/>
</dbReference>
<dbReference type="PhylomeDB" id="A7TFS1"/>
<dbReference type="AlphaFoldDB" id="A7TFS1"/>
<dbReference type="GO" id="GO:0031965">
    <property type="term" value="C:nuclear membrane"/>
    <property type="evidence" value="ECO:0007669"/>
    <property type="project" value="InterPro"/>
</dbReference>
<evidence type="ECO:0000313" key="3">
    <source>
        <dbReference type="EMBL" id="EDO18879.1"/>
    </source>
</evidence>
<keyword evidence="1" id="KW-0812">Transmembrane</keyword>
<dbReference type="GO" id="GO:0006998">
    <property type="term" value="P:nuclear envelope organization"/>
    <property type="evidence" value="ECO:0007669"/>
    <property type="project" value="InterPro"/>
</dbReference>
<evidence type="ECO:0000259" key="2">
    <source>
        <dbReference type="SMART" id="SM01042"/>
    </source>
</evidence>
<sequence>MELFGNLSIADSDPIDEDVLRISKLSLNEPVPNDLVDDEILSDSMDVDQLSLQQNNIEQLGNDVESIQEPDEEIEETDEKENQIILKNLLSPTSLGVSIAQNDLKSQLNSHAGKLPINILINNNHHHHYHNNNSNDNLLDFNDQVLSIHDQHIANTQPNEVQELPFPWSSYSKPASRTAYALTSYLQLFLNLLTVTVIFSITTAFMKTLKKDITSIWNHTKEELNYESLNCQLNYYTNKCDNEKKLPALIVKCQNWEKCMNRNNDLFFTARSTLSAKLLGDIINSFIEPIGWKSLCFILTGMAIWCFSSNFLLGFARAKSYYGGNSNNDDNKKLKNSTDHNKLIKES</sequence>
<dbReference type="KEGG" id="vpo:Kpol_1023p48"/>
<dbReference type="GeneID" id="5547195"/>
<dbReference type="EMBL" id="DS480384">
    <property type="protein sequence ID" value="EDO18879.1"/>
    <property type="molecule type" value="Genomic_DNA"/>
</dbReference>
<dbReference type="PANTHER" id="PTHR28136:SF1">
    <property type="entry name" value="NUCLEUS EXPORT PROTEIN BRL1"/>
    <property type="match status" value="1"/>
</dbReference>
<keyword evidence="1" id="KW-1133">Transmembrane helix</keyword>
<feature type="domain" description="Brl1/Brr6" evidence="2">
    <location>
        <begin position="182"/>
        <end position="317"/>
    </location>
</feature>
<dbReference type="InterPro" id="IPR018767">
    <property type="entry name" value="Brl1/Brr6_dom"/>
</dbReference>
<dbReference type="GO" id="GO:0055088">
    <property type="term" value="P:lipid homeostasis"/>
    <property type="evidence" value="ECO:0007669"/>
    <property type="project" value="InterPro"/>
</dbReference>
<dbReference type="SMART" id="SM01042">
    <property type="entry name" value="Brr6_like_C_C"/>
    <property type="match status" value="1"/>
</dbReference>
<dbReference type="InterPro" id="IPR040202">
    <property type="entry name" value="Brl1/Brr6"/>
</dbReference>
<dbReference type="OMA" id="HDQHIAN"/>
<feature type="transmembrane region" description="Helical" evidence="1">
    <location>
        <begin position="185"/>
        <end position="206"/>
    </location>
</feature>
<evidence type="ECO:0000256" key="1">
    <source>
        <dbReference type="SAM" id="Phobius"/>
    </source>
</evidence>
<dbReference type="Pfam" id="PF10104">
    <property type="entry name" value="Brr6_like_C_C"/>
    <property type="match status" value="1"/>
</dbReference>
<accession>A7TFS1</accession>
<keyword evidence="1" id="KW-0472">Membrane</keyword>
<gene>
    <name evidence="3" type="ORF">Kpol_1023p48</name>
</gene>
<keyword evidence="4" id="KW-1185">Reference proteome</keyword>
<dbReference type="InParanoid" id="A7TFS1"/>
<dbReference type="PANTHER" id="PTHR28136">
    <property type="entry name" value="NUCLEUS EXPORT PROTEIN BRR6"/>
    <property type="match status" value="1"/>
</dbReference>
<reference evidence="3 4" key="1">
    <citation type="journal article" date="2007" name="Proc. Natl. Acad. Sci. U.S.A.">
        <title>Independent sorting-out of thousands of duplicated gene pairs in two yeast species descended from a whole-genome duplication.</title>
        <authorList>
            <person name="Scannell D.R."/>
            <person name="Frank A.C."/>
            <person name="Conant G.C."/>
            <person name="Byrne K.P."/>
            <person name="Woolfit M."/>
            <person name="Wolfe K.H."/>
        </authorList>
    </citation>
    <scope>NUCLEOTIDE SEQUENCE [LARGE SCALE GENOMIC DNA]</scope>
    <source>
        <strain evidence="4">ATCC 22028 / DSM 70294 / BCRC 21397 / CBS 2163 / NBRC 10782 / NRRL Y-8283 / UCD 57-17</strain>
    </source>
</reference>
<dbReference type="RefSeq" id="XP_001646737.1">
    <property type="nucleotide sequence ID" value="XM_001646687.1"/>
</dbReference>
<proteinExistence type="predicted"/>
<dbReference type="Proteomes" id="UP000000267">
    <property type="component" value="Unassembled WGS sequence"/>
</dbReference>
<evidence type="ECO:0000313" key="4">
    <source>
        <dbReference type="Proteomes" id="UP000000267"/>
    </source>
</evidence>